<evidence type="ECO:0000256" key="4">
    <source>
        <dbReference type="ARBA" id="ARBA00023136"/>
    </source>
</evidence>
<evidence type="ECO:0000259" key="8">
    <source>
        <dbReference type="PROSITE" id="PS50801"/>
    </source>
</evidence>
<evidence type="ECO:0000256" key="3">
    <source>
        <dbReference type="ARBA" id="ARBA00022989"/>
    </source>
</evidence>
<keyword evidence="10" id="KW-1185">Reference proteome</keyword>
<evidence type="ECO:0008006" key="11">
    <source>
        <dbReference type="Google" id="ProtNLM"/>
    </source>
</evidence>
<dbReference type="InterPro" id="IPR002645">
    <property type="entry name" value="STAS_dom"/>
</dbReference>
<dbReference type="Gene3D" id="2.60.120.10">
    <property type="entry name" value="Jelly Rolls"/>
    <property type="match status" value="1"/>
</dbReference>
<feature type="compositionally biased region" description="Low complexity" evidence="5">
    <location>
        <begin position="204"/>
        <end position="217"/>
    </location>
</feature>
<dbReference type="InterPro" id="IPR011547">
    <property type="entry name" value="SLC26A/SulP_dom"/>
</dbReference>
<comment type="caution">
    <text evidence="9">The sequence shown here is derived from an EMBL/GenBank/DDBJ whole genome shotgun (WGS) entry which is preliminary data.</text>
</comment>
<evidence type="ECO:0000313" key="10">
    <source>
        <dbReference type="Proteomes" id="UP000823405"/>
    </source>
</evidence>
<keyword evidence="4 6" id="KW-0472">Membrane</keyword>
<feature type="transmembrane region" description="Helical" evidence="6">
    <location>
        <begin position="521"/>
        <end position="541"/>
    </location>
</feature>
<feature type="transmembrane region" description="Helical" evidence="6">
    <location>
        <begin position="580"/>
        <end position="599"/>
    </location>
</feature>
<dbReference type="CDD" id="cd00038">
    <property type="entry name" value="CAP_ED"/>
    <property type="match status" value="1"/>
</dbReference>
<dbReference type="Pfam" id="PF00916">
    <property type="entry name" value="Sulfate_transp"/>
    <property type="match status" value="1"/>
</dbReference>
<name>A0A9P6UVB7_9FUNG</name>
<dbReference type="InterPro" id="IPR000595">
    <property type="entry name" value="cNMP-bd_dom"/>
</dbReference>
<dbReference type="PROSITE" id="PS50042">
    <property type="entry name" value="CNMP_BINDING_3"/>
    <property type="match status" value="1"/>
</dbReference>
<feature type="compositionally biased region" description="Low complexity" evidence="5">
    <location>
        <begin position="38"/>
        <end position="57"/>
    </location>
</feature>
<feature type="transmembrane region" description="Helical" evidence="6">
    <location>
        <begin position="661"/>
        <end position="694"/>
    </location>
</feature>
<keyword evidence="2 6" id="KW-0812">Transmembrane</keyword>
<dbReference type="PANTHER" id="PTHR43310">
    <property type="entry name" value="SULFATE TRANSPORTER YBAR-RELATED"/>
    <property type="match status" value="1"/>
</dbReference>
<feature type="transmembrane region" description="Helical" evidence="6">
    <location>
        <begin position="415"/>
        <end position="440"/>
    </location>
</feature>
<dbReference type="InterPro" id="IPR052706">
    <property type="entry name" value="Membrane-Transporter-like"/>
</dbReference>
<feature type="transmembrane region" description="Helical" evidence="6">
    <location>
        <begin position="714"/>
        <end position="746"/>
    </location>
</feature>
<dbReference type="OrthoDB" id="409725at2759"/>
<dbReference type="SUPFAM" id="SSF51206">
    <property type="entry name" value="cAMP-binding domain-like"/>
    <property type="match status" value="1"/>
</dbReference>
<feature type="compositionally biased region" description="Polar residues" evidence="5">
    <location>
        <begin position="28"/>
        <end position="37"/>
    </location>
</feature>
<evidence type="ECO:0000256" key="6">
    <source>
        <dbReference type="SAM" id="Phobius"/>
    </source>
</evidence>
<dbReference type="CDD" id="cd07042">
    <property type="entry name" value="STAS_SulP_like_sulfate_transporter"/>
    <property type="match status" value="1"/>
</dbReference>
<dbReference type="EMBL" id="JAAAIN010000070">
    <property type="protein sequence ID" value="KAG0321237.1"/>
    <property type="molecule type" value="Genomic_DNA"/>
</dbReference>
<feature type="domain" description="Cyclic nucleotide-binding" evidence="7">
    <location>
        <begin position="1040"/>
        <end position="1114"/>
    </location>
</feature>
<dbReference type="Pfam" id="PF00027">
    <property type="entry name" value="cNMP_binding"/>
    <property type="match status" value="1"/>
</dbReference>
<dbReference type="Proteomes" id="UP000823405">
    <property type="component" value="Unassembled WGS sequence"/>
</dbReference>
<feature type="compositionally biased region" description="Polar residues" evidence="5">
    <location>
        <begin position="142"/>
        <end position="160"/>
    </location>
</feature>
<feature type="region of interest" description="Disordered" evidence="5">
    <location>
        <begin position="1"/>
        <end position="98"/>
    </location>
</feature>
<gene>
    <name evidence="9" type="ORF">BGZ97_011780</name>
</gene>
<feature type="transmembrane region" description="Helical" evidence="6">
    <location>
        <begin position="359"/>
        <end position="381"/>
    </location>
</feature>
<dbReference type="InterPro" id="IPR036513">
    <property type="entry name" value="STAS_dom_sf"/>
</dbReference>
<evidence type="ECO:0000259" key="7">
    <source>
        <dbReference type="PROSITE" id="PS50042"/>
    </source>
</evidence>
<accession>A0A9P6UVB7</accession>
<dbReference type="PANTHER" id="PTHR43310:SF4">
    <property type="entry name" value="AFR304WP"/>
    <property type="match status" value="1"/>
</dbReference>
<sequence length="1147" mass="125583">MTSYKSAHAFENMQASGLPGRPPLPKNATPNISIGSPSSHSHNHNNTNNNNDTSTTHEGTPTPKGRKRSDSTTSTSFFGHQSFSHPHSIGQLSSSAALSTSVVREQSLALGNLERRQSFDSEAIISPGSNNNITSLSWASTANATGSPSGQSNNNVSSNDFGHRLPANSTSNNRKRDGGDRSPPSGLSLLLKTKDQEDSKDKSQSSSRSSDTSASSGTGAGSLGRKNGPLSPPPAPIDTKTGFNRSKRTNGETSIGGESSAPASETDRLLSRHPADQAQLTSAAQGYNTITPPANRPIDEQEEETLASVWNDFRSTKWTRKVVMQKFVIDPIGYIPAVILGMIIFPLNVAPFQDLGPDGISMFFISCIVSQLVISLGGSAFKGGNGSMMIEVVPFLHIMAETVVARVGVENRDAVLATTILAYALSAVMTGAVFLALGYFKLGSLIAFFPRHILVGCIGGVGWFLIVTGFEISSRMTTEFTYSWETFKFLFLDHHVFALWSTAFGAALALRVLQQKIRHPFLVPVFFMLVPGIFYVVVWIFGLDWEMLRAQGWVFPLPEGHAPGWQFYSYFDLGKTNWDAILETVPAMMALTFFGILHVPINVPALGVSTGRDNVDTNRELIAHGWSNLLSGGMGTVQNYLVYTNSLLFIKSGGDSRVAGLMLAAASLAIFLIGPWIVGYIPVMVVGSLIFHLGMDLVKEALWDTWGLVHHLEYLTIALIVIAMAAFGFVEGIFMGILLACVFFVVSNSRKEGVRFSCTGESAKSTVRRVYRQQKFLRQVGRQIYIFKLQGDMFFGTINKVEKEIQDVFSRRRWEINPIQFLVLDFSLVRHVDFSAAEGFGRIRRAVRRKGVCLVLAGLDEEGEVGKALQQVGVWGAGAGAGLGEGHGHGHANAGEDKYPTQSFAGLSEALEYCENCLLETYYRTRESTLEMAKRKRLMEVANQDDSNDVLSPDSEATHFFSEQMQHSPRKSHLLEAARETLHAADRPFPHPINLQQPVPSLLAAFHDTRENSVDFFLRLSMYFERRTVLAGTILWRQGGAPTDGIYLVEDGTLRSIQEFQDSGAIRRSVEVVLPGTISGELGLFTGNNRMSTVVSETDGILWGLSQERFQKMVKDDPTLAVEFMRVAMSYSAERLNTMAAYAFSLS</sequence>
<dbReference type="Pfam" id="PF01740">
    <property type="entry name" value="STAS"/>
    <property type="match status" value="1"/>
</dbReference>
<feature type="region of interest" description="Disordered" evidence="5">
    <location>
        <begin position="142"/>
        <end position="272"/>
    </location>
</feature>
<dbReference type="InterPro" id="IPR018490">
    <property type="entry name" value="cNMP-bd_dom_sf"/>
</dbReference>
<feature type="transmembrane region" description="Helical" evidence="6">
    <location>
        <begin position="327"/>
        <end position="347"/>
    </location>
</feature>
<proteinExistence type="predicted"/>
<evidence type="ECO:0000313" key="9">
    <source>
        <dbReference type="EMBL" id="KAG0321237.1"/>
    </source>
</evidence>
<comment type="subcellular location">
    <subcellularLocation>
        <location evidence="1">Membrane</location>
        <topology evidence="1">Multi-pass membrane protein</topology>
    </subcellularLocation>
</comment>
<dbReference type="PROSITE" id="PS50801">
    <property type="entry name" value="STAS"/>
    <property type="match status" value="1"/>
</dbReference>
<feature type="compositionally biased region" description="Polar residues" evidence="5">
    <location>
        <begin position="71"/>
        <end position="85"/>
    </location>
</feature>
<evidence type="ECO:0000256" key="1">
    <source>
        <dbReference type="ARBA" id="ARBA00004141"/>
    </source>
</evidence>
<dbReference type="AlphaFoldDB" id="A0A9P6UVB7"/>
<protein>
    <recommendedName>
        <fullName evidence="11">Sulfate transporter family protein</fullName>
    </recommendedName>
</protein>
<dbReference type="Gene3D" id="3.30.750.24">
    <property type="entry name" value="STAS domain"/>
    <property type="match status" value="1"/>
</dbReference>
<feature type="compositionally biased region" description="Polar residues" evidence="5">
    <location>
        <begin position="251"/>
        <end position="263"/>
    </location>
</feature>
<dbReference type="SUPFAM" id="SSF52091">
    <property type="entry name" value="SpoIIaa-like"/>
    <property type="match status" value="1"/>
</dbReference>
<reference evidence="9" key="1">
    <citation type="journal article" date="2020" name="Fungal Divers.">
        <title>Resolving the Mortierellaceae phylogeny through synthesis of multi-gene phylogenetics and phylogenomics.</title>
        <authorList>
            <person name="Vandepol N."/>
            <person name="Liber J."/>
            <person name="Desiro A."/>
            <person name="Na H."/>
            <person name="Kennedy M."/>
            <person name="Barry K."/>
            <person name="Grigoriev I.V."/>
            <person name="Miller A.N."/>
            <person name="O'Donnell K."/>
            <person name="Stajich J.E."/>
            <person name="Bonito G."/>
        </authorList>
    </citation>
    <scope>NUCLEOTIDE SEQUENCE</scope>
    <source>
        <strain evidence="9">NVP60</strain>
    </source>
</reference>
<dbReference type="InterPro" id="IPR014710">
    <property type="entry name" value="RmlC-like_jellyroll"/>
</dbReference>
<feature type="transmembrane region" description="Helical" evidence="6">
    <location>
        <begin position="452"/>
        <end position="470"/>
    </location>
</feature>
<organism evidence="9 10">
    <name type="scientific">Linnemannia gamsii</name>
    <dbReference type="NCBI Taxonomy" id="64522"/>
    <lineage>
        <taxon>Eukaryota</taxon>
        <taxon>Fungi</taxon>
        <taxon>Fungi incertae sedis</taxon>
        <taxon>Mucoromycota</taxon>
        <taxon>Mortierellomycotina</taxon>
        <taxon>Mortierellomycetes</taxon>
        <taxon>Mortierellales</taxon>
        <taxon>Mortierellaceae</taxon>
        <taxon>Linnemannia</taxon>
    </lineage>
</organism>
<evidence type="ECO:0000256" key="5">
    <source>
        <dbReference type="SAM" id="MobiDB-lite"/>
    </source>
</evidence>
<feature type="compositionally biased region" description="Basic and acidic residues" evidence="5">
    <location>
        <begin position="192"/>
        <end position="203"/>
    </location>
</feature>
<evidence type="ECO:0000256" key="2">
    <source>
        <dbReference type="ARBA" id="ARBA00022692"/>
    </source>
</evidence>
<feature type="domain" description="STAS" evidence="8">
    <location>
        <begin position="784"/>
        <end position="914"/>
    </location>
</feature>
<keyword evidence="3 6" id="KW-1133">Transmembrane helix</keyword>
<dbReference type="GO" id="GO:0016020">
    <property type="term" value="C:membrane"/>
    <property type="evidence" value="ECO:0007669"/>
    <property type="project" value="UniProtKB-SubCell"/>
</dbReference>